<protein>
    <recommendedName>
        <fullName evidence="4">DUF4321 domain-containing protein</fullName>
    </recommendedName>
</protein>
<reference evidence="3" key="1">
    <citation type="journal article" date="2019" name="Int. J. Syst. Evol. Microbiol.">
        <title>The Global Catalogue of Microorganisms (GCM) 10K type strain sequencing project: providing services to taxonomists for standard genome sequencing and annotation.</title>
        <authorList>
            <consortium name="The Broad Institute Genomics Platform"/>
            <consortium name="The Broad Institute Genome Sequencing Center for Infectious Disease"/>
            <person name="Wu L."/>
            <person name="Ma J."/>
        </authorList>
    </citation>
    <scope>NUCLEOTIDE SEQUENCE [LARGE SCALE GENOMIC DNA]</scope>
    <source>
        <strain evidence="3">CGMCC 1.15353</strain>
    </source>
</reference>
<gene>
    <name evidence="2" type="ORF">GCM10011389_01800</name>
</gene>
<comment type="caution">
    <text evidence="2">The sequence shown here is derived from an EMBL/GenBank/DDBJ whole genome shotgun (WGS) entry which is preliminary data.</text>
</comment>
<sequence>MFGCGLFLGLYLLLKGIDFFQEYGSNIGSSPELQLFLIDVTNLLPFQQTTITGTILLVMGSIIAVLSFVAFLRTNQHDHYQNVDQNGK</sequence>
<dbReference type="EMBL" id="BMIN01000001">
    <property type="protein sequence ID" value="GGC98271.1"/>
    <property type="molecule type" value="Genomic_DNA"/>
</dbReference>
<keyword evidence="1" id="KW-0472">Membrane</keyword>
<keyword evidence="1" id="KW-0812">Transmembrane</keyword>
<organism evidence="2 3">
    <name type="scientific">Pontibacillus salipaludis</name>
    <dbReference type="NCBI Taxonomy" id="1697394"/>
    <lineage>
        <taxon>Bacteria</taxon>
        <taxon>Bacillati</taxon>
        <taxon>Bacillota</taxon>
        <taxon>Bacilli</taxon>
        <taxon>Bacillales</taxon>
        <taxon>Bacillaceae</taxon>
        <taxon>Pontibacillus</taxon>
    </lineage>
</organism>
<keyword evidence="3" id="KW-1185">Reference proteome</keyword>
<evidence type="ECO:0008006" key="4">
    <source>
        <dbReference type="Google" id="ProtNLM"/>
    </source>
</evidence>
<evidence type="ECO:0000313" key="2">
    <source>
        <dbReference type="EMBL" id="GGC98271.1"/>
    </source>
</evidence>
<dbReference type="Proteomes" id="UP000642571">
    <property type="component" value="Unassembled WGS sequence"/>
</dbReference>
<accession>A0ABQ1PJI4</accession>
<name>A0ABQ1PJI4_9BACI</name>
<keyword evidence="1" id="KW-1133">Transmembrane helix</keyword>
<feature type="transmembrane region" description="Helical" evidence="1">
    <location>
        <begin position="51"/>
        <end position="72"/>
    </location>
</feature>
<evidence type="ECO:0000313" key="3">
    <source>
        <dbReference type="Proteomes" id="UP000642571"/>
    </source>
</evidence>
<proteinExistence type="predicted"/>
<evidence type="ECO:0000256" key="1">
    <source>
        <dbReference type="SAM" id="Phobius"/>
    </source>
</evidence>